<evidence type="ECO:0000256" key="4">
    <source>
        <dbReference type="ARBA" id="ARBA00022989"/>
    </source>
</evidence>
<reference evidence="12" key="2">
    <citation type="journal article" date="2021" name="PeerJ">
        <title>Extensive microbial diversity within the chicken gut microbiome revealed by metagenomics and culture.</title>
        <authorList>
            <person name="Gilroy R."/>
            <person name="Ravi A."/>
            <person name="Getino M."/>
            <person name="Pursley I."/>
            <person name="Horton D.L."/>
            <person name="Alikhan N.F."/>
            <person name="Baker D."/>
            <person name="Gharbi K."/>
            <person name="Hall N."/>
            <person name="Watson M."/>
            <person name="Adriaenssens E.M."/>
            <person name="Foster-Nyarko E."/>
            <person name="Jarju S."/>
            <person name="Secka A."/>
            <person name="Antonio M."/>
            <person name="Oren A."/>
            <person name="Chaudhuri R.R."/>
            <person name="La Ragione R."/>
            <person name="Hildebrand F."/>
            <person name="Pallen M.J."/>
        </authorList>
    </citation>
    <scope>NUCLEOTIDE SEQUENCE</scope>
    <source>
        <strain evidence="12">11167</strain>
    </source>
</reference>
<dbReference type="GO" id="GO:0050660">
    <property type="term" value="F:flavin adenine dinucleotide binding"/>
    <property type="evidence" value="ECO:0007669"/>
    <property type="project" value="InterPro"/>
</dbReference>
<evidence type="ECO:0000256" key="6">
    <source>
        <dbReference type="ARBA" id="ARBA00023136"/>
    </source>
</evidence>
<dbReference type="AlphaFoldDB" id="A0A9D9E7J6"/>
<dbReference type="SMART" id="SM01091">
    <property type="entry name" value="CorC_HlyC"/>
    <property type="match status" value="1"/>
</dbReference>
<accession>A0A9D9E7J6</accession>
<proteinExistence type="predicted"/>
<reference evidence="12" key="1">
    <citation type="submission" date="2020-10" db="EMBL/GenBank/DDBJ databases">
        <authorList>
            <person name="Gilroy R."/>
        </authorList>
    </citation>
    <scope>NUCLEOTIDE SEQUENCE</scope>
    <source>
        <strain evidence="12">11167</strain>
    </source>
</reference>
<sequence>MISVPRQLLIQAIFIAINAIFAALEMAMVSLSTTRLKMLEEEGDKAAIRLLKMLENPAGFLSAIQVAISLSGFLGSAFAADSLSEPLTDWFISLGLTMIPYQTLNSISVVIITIILTLVTIIFGELVPKRIAQQKSYEVAKVFMKLLMVISTILKPIIWFTSSTTNLILRILHLKTSSEDESVSEAEIRMMVDAGSDNGTIEEDEKEMIQNIFEFNDIKVSEIMTRIGDVNYFSVDDDEETIIRTIKESGNSRYPVYEDDINNIIGILNARDFLININDGRRKSLREMLRSAYFVPESIKADQLFSDMQKKKVHIAIVIDEYGETRGIVTLEDLLEEIVGNIYDEFDEAEAPEIEKIGENRWRVSGTLTIEDLEDELGIDIPDDRDYGTVGGMVFSCLHEIPEDGQTFTVEIHGLRITVTKVEDKRIAQAEIEKIEKDEACEEDEKKKED</sequence>
<gene>
    <name evidence="12" type="ORF">IAC42_02695</name>
</gene>
<evidence type="ECO:0000256" key="3">
    <source>
        <dbReference type="ARBA" id="ARBA00022737"/>
    </source>
</evidence>
<feature type="domain" description="CNNM transmembrane" evidence="11">
    <location>
        <begin position="1"/>
        <end position="205"/>
    </location>
</feature>
<dbReference type="Proteomes" id="UP000823633">
    <property type="component" value="Unassembled WGS sequence"/>
</dbReference>
<comment type="caution">
    <text evidence="12">The sequence shown here is derived from an EMBL/GenBank/DDBJ whole genome shotgun (WGS) entry which is preliminary data.</text>
</comment>
<feature type="transmembrane region" description="Helical" evidence="9">
    <location>
        <begin position="12"/>
        <end position="31"/>
    </location>
</feature>
<dbReference type="GO" id="GO:0005886">
    <property type="term" value="C:plasma membrane"/>
    <property type="evidence" value="ECO:0007669"/>
    <property type="project" value="TreeGrafter"/>
</dbReference>
<keyword evidence="5 7" id="KW-0129">CBS domain</keyword>
<dbReference type="SMART" id="SM00116">
    <property type="entry name" value="CBS"/>
    <property type="match status" value="2"/>
</dbReference>
<dbReference type="PANTHER" id="PTHR22777:SF17">
    <property type="entry name" value="UPF0053 PROTEIN SLL0260"/>
    <property type="match status" value="1"/>
</dbReference>
<dbReference type="InterPro" id="IPR005170">
    <property type="entry name" value="Transptr-assoc_dom"/>
</dbReference>
<evidence type="ECO:0000256" key="9">
    <source>
        <dbReference type="SAM" id="Phobius"/>
    </source>
</evidence>
<feature type="transmembrane region" description="Helical" evidence="9">
    <location>
        <begin position="58"/>
        <end position="79"/>
    </location>
</feature>
<evidence type="ECO:0000259" key="11">
    <source>
        <dbReference type="PROSITE" id="PS51846"/>
    </source>
</evidence>
<dbReference type="Pfam" id="PF01595">
    <property type="entry name" value="CNNM"/>
    <property type="match status" value="1"/>
</dbReference>
<dbReference type="FunFam" id="3.10.580.10:FF:000002">
    <property type="entry name" value="Magnesium/cobalt efflux protein CorC"/>
    <property type="match status" value="1"/>
</dbReference>
<evidence type="ECO:0000256" key="1">
    <source>
        <dbReference type="ARBA" id="ARBA00004141"/>
    </source>
</evidence>
<dbReference type="EMBL" id="JADIMU010000017">
    <property type="protein sequence ID" value="MBO8442656.1"/>
    <property type="molecule type" value="Genomic_DNA"/>
</dbReference>
<dbReference type="Gene3D" id="3.10.580.10">
    <property type="entry name" value="CBS-domain"/>
    <property type="match status" value="1"/>
</dbReference>
<dbReference type="InterPro" id="IPR046342">
    <property type="entry name" value="CBS_dom_sf"/>
</dbReference>
<keyword evidence="2 8" id="KW-0812">Transmembrane</keyword>
<evidence type="ECO:0000256" key="8">
    <source>
        <dbReference type="PROSITE-ProRule" id="PRU01193"/>
    </source>
</evidence>
<comment type="subcellular location">
    <subcellularLocation>
        <location evidence="1">Membrane</location>
        <topology evidence="1">Multi-pass membrane protein</topology>
    </subcellularLocation>
</comment>
<evidence type="ECO:0000256" key="5">
    <source>
        <dbReference type="ARBA" id="ARBA00023122"/>
    </source>
</evidence>
<evidence type="ECO:0000256" key="2">
    <source>
        <dbReference type="ARBA" id="ARBA00022692"/>
    </source>
</evidence>
<name>A0A9D9E7J6_9SPIR</name>
<dbReference type="InterPro" id="IPR044751">
    <property type="entry name" value="Ion_transp-like_CBS"/>
</dbReference>
<evidence type="ECO:0000259" key="10">
    <source>
        <dbReference type="PROSITE" id="PS51371"/>
    </source>
</evidence>
<feature type="domain" description="CBS" evidence="10">
    <location>
        <begin position="288"/>
        <end position="345"/>
    </location>
</feature>
<dbReference type="InterPro" id="IPR000644">
    <property type="entry name" value="CBS_dom"/>
</dbReference>
<dbReference type="Gene3D" id="3.30.465.10">
    <property type="match status" value="1"/>
</dbReference>
<evidence type="ECO:0000313" key="13">
    <source>
        <dbReference type="Proteomes" id="UP000823633"/>
    </source>
</evidence>
<feature type="transmembrane region" description="Helical" evidence="9">
    <location>
        <begin position="142"/>
        <end position="160"/>
    </location>
</feature>
<dbReference type="SUPFAM" id="SSF54631">
    <property type="entry name" value="CBS-domain pair"/>
    <property type="match status" value="1"/>
</dbReference>
<dbReference type="PANTHER" id="PTHR22777">
    <property type="entry name" value="HEMOLYSIN-RELATED"/>
    <property type="match status" value="1"/>
</dbReference>
<dbReference type="PROSITE" id="PS51846">
    <property type="entry name" value="CNNM"/>
    <property type="match status" value="1"/>
</dbReference>
<dbReference type="PROSITE" id="PS51371">
    <property type="entry name" value="CBS"/>
    <property type="match status" value="2"/>
</dbReference>
<evidence type="ECO:0000256" key="7">
    <source>
        <dbReference type="PROSITE-ProRule" id="PRU00703"/>
    </source>
</evidence>
<keyword evidence="4 8" id="KW-1133">Transmembrane helix</keyword>
<organism evidence="12 13">
    <name type="scientific">Candidatus Aphodenecus pullistercoris</name>
    <dbReference type="NCBI Taxonomy" id="2840669"/>
    <lineage>
        <taxon>Bacteria</taxon>
        <taxon>Pseudomonadati</taxon>
        <taxon>Spirochaetota</taxon>
        <taxon>Spirochaetia</taxon>
        <taxon>Spirochaetales</taxon>
        <taxon>Candidatus Aphodenecus</taxon>
    </lineage>
</organism>
<dbReference type="CDD" id="cd04590">
    <property type="entry name" value="CBS_pair_CorC_HlyC_assoc"/>
    <property type="match status" value="1"/>
</dbReference>
<evidence type="ECO:0000313" key="12">
    <source>
        <dbReference type="EMBL" id="MBO8442656.1"/>
    </source>
</evidence>
<protein>
    <submittedName>
        <fullName evidence="12">HlyC/CorC family transporter</fullName>
    </submittedName>
</protein>
<dbReference type="Pfam" id="PF03471">
    <property type="entry name" value="CorC_HlyC"/>
    <property type="match status" value="1"/>
</dbReference>
<dbReference type="SUPFAM" id="SSF56176">
    <property type="entry name" value="FAD-binding/transporter-associated domain-like"/>
    <property type="match status" value="1"/>
</dbReference>
<dbReference type="InterPro" id="IPR036318">
    <property type="entry name" value="FAD-bd_PCMH-like_sf"/>
</dbReference>
<feature type="domain" description="CBS" evidence="10">
    <location>
        <begin position="224"/>
        <end position="284"/>
    </location>
</feature>
<keyword evidence="6 8" id="KW-0472">Membrane</keyword>
<dbReference type="InterPro" id="IPR002550">
    <property type="entry name" value="CNNM"/>
</dbReference>
<feature type="transmembrane region" description="Helical" evidence="9">
    <location>
        <begin position="99"/>
        <end position="122"/>
    </location>
</feature>
<keyword evidence="3" id="KW-0677">Repeat</keyword>
<dbReference type="InterPro" id="IPR016169">
    <property type="entry name" value="FAD-bd_PCMH_sub2"/>
</dbReference>
<dbReference type="Pfam" id="PF00571">
    <property type="entry name" value="CBS"/>
    <property type="match status" value="2"/>
</dbReference>